<gene>
    <name evidence="2" type="ORF">AVDCRST_MAG01-01-1549</name>
</gene>
<name>A0A6J4P990_9ACTN</name>
<feature type="region of interest" description="Disordered" evidence="1">
    <location>
        <begin position="1"/>
        <end position="75"/>
    </location>
</feature>
<feature type="non-terminal residue" evidence="2">
    <location>
        <position position="75"/>
    </location>
</feature>
<organism evidence="2">
    <name type="scientific">uncultured Rubrobacteraceae bacterium</name>
    <dbReference type="NCBI Taxonomy" id="349277"/>
    <lineage>
        <taxon>Bacteria</taxon>
        <taxon>Bacillati</taxon>
        <taxon>Actinomycetota</taxon>
        <taxon>Rubrobacteria</taxon>
        <taxon>Rubrobacterales</taxon>
        <taxon>Rubrobacteraceae</taxon>
        <taxon>environmental samples</taxon>
    </lineage>
</organism>
<feature type="non-terminal residue" evidence="2">
    <location>
        <position position="1"/>
    </location>
</feature>
<reference evidence="2" key="1">
    <citation type="submission" date="2020-02" db="EMBL/GenBank/DDBJ databases">
        <authorList>
            <person name="Meier V. D."/>
        </authorList>
    </citation>
    <scope>NUCLEOTIDE SEQUENCE</scope>
    <source>
        <strain evidence="2">AVDCRST_MAG01</strain>
    </source>
</reference>
<accession>A0A6J4P990</accession>
<proteinExistence type="predicted"/>
<dbReference type="EC" id="4.1.99.3" evidence="2"/>
<evidence type="ECO:0000256" key="1">
    <source>
        <dbReference type="SAM" id="MobiDB-lite"/>
    </source>
</evidence>
<sequence>GDKPGSRRACSGPQRRRGEGWRSRPLLDAVLPARRPQPRPGVRGRAGKRPGPATSRRLRPHRRLPRGKPPPLRLH</sequence>
<dbReference type="AlphaFoldDB" id="A0A6J4P990"/>
<evidence type="ECO:0000313" key="2">
    <source>
        <dbReference type="EMBL" id="CAA9409816.1"/>
    </source>
</evidence>
<dbReference type="GO" id="GO:0003904">
    <property type="term" value="F:deoxyribodipyrimidine photo-lyase activity"/>
    <property type="evidence" value="ECO:0007669"/>
    <property type="project" value="UniProtKB-EC"/>
</dbReference>
<keyword evidence="2" id="KW-0456">Lyase</keyword>
<feature type="compositionally biased region" description="Basic residues" evidence="1">
    <location>
        <begin position="56"/>
        <end position="66"/>
    </location>
</feature>
<dbReference type="EMBL" id="CADCUW010000222">
    <property type="protein sequence ID" value="CAA9409816.1"/>
    <property type="molecule type" value="Genomic_DNA"/>
</dbReference>
<protein>
    <submittedName>
        <fullName evidence="2">Deoxyribodipyrimidine photolyase, type II</fullName>
        <ecNumber evidence="2">4.1.99.3</ecNumber>
    </submittedName>
</protein>